<evidence type="ECO:0000313" key="16">
    <source>
        <dbReference type="Proteomes" id="UP001151518"/>
    </source>
</evidence>
<proteinExistence type="inferred from homology"/>
<feature type="domain" description="DEAD-box RNA helicase Q" evidence="14">
    <location>
        <begin position="138"/>
        <end position="167"/>
    </location>
</feature>
<keyword evidence="3" id="KW-0698">rRNA processing</keyword>
<feature type="compositionally biased region" description="Polar residues" evidence="11">
    <location>
        <begin position="777"/>
        <end position="786"/>
    </location>
</feature>
<dbReference type="InterPro" id="IPR001650">
    <property type="entry name" value="Helicase_C-like"/>
</dbReference>
<evidence type="ECO:0000256" key="10">
    <source>
        <dbReference type="RuleBase" id="RU365068"/>
    </source>
</evidence>
<dbReference type="SUPFAM" id="SSF52540">
    <property type="entry name" value="P-loop containing nucleoside triphosphate hydrolases"/>
    <property type="match status" value="1"/>
</dbReference>
<evidence type="ECO:0000256" key="11">
    <source>
        <dbReference type="SAM" id="MobiDB-lite"/>
    </source>
</evidence>
<dbReference type="GO" id="GO:0003724">
    <property type="term" value="F:RNA helicase activity"/>
    <property type="evidence" value="ECO:0007669"/>
    <property type="project" value="UniProtKB-EC"/>
</dbReference>
<feature type="region of interest" description="Disordered" evidence="11">
    <location>
        <begin position="426"/>
        <end position="452"/>
    </location>
</feature>
<comment type="subcellular location">
    <subcellularLocation>
        <location evidence="1">Nucleus</location>
        <location evidence="1">Nucleolus</location>
    </subcellularLocation>
</comment>
<organism evidence="15 16">
    <name type="scientific">Coemansia spiralis</name>
    <dbReference type="NCBI Taxonomy" id="417178"/>
    <lineage>
        <taxon>Eukaryota</taxon>
        <taxon>Fungi</taxon>
        <taxon>Fungi incertae sedis</taxon>
        <taxon>Zoopagomycota</taxon>
        <taxon>Kickxellomycotina</taxon>
        <taxon>Kickxellomycetes</taxon>
        <taxon>Kickxellales</taxon>
        <taxon>Kickxellaceae</taxon>
        <taxon>Coemansia</taxon>
    </lineage>
</organism>
<keyword evidence="2" id="KW-0690">Ribosome biogenesis</keyword>
<dbReference type="EMBL" id="JANBTW010000006">
    <property type="protein sequence ID" value="KAJ2680262.1"/>
    <property type="molecule type" value="Genomic_DNA"/>
</dbReference>
<keyword evidence="7 10" id="KW-0067">ATP-binding</keyword>
<dbReference type="OrthoDB" id="422663at2759"/>
<evidence type="ECO:0000259" key="14">
    <source>
        <dbReference type="PROSITE" id="PS51195"/>
    </source>
</evidence>
<comment type="caution">
    <text evidence="15">The sequence shown here is derived from an EMBL/GenBank/DDBJ whole genome shotgun (WGS) entry which is preliminary data.</text>
</comment>
<dbReference type="GO" id="GO:0016787">
    <property type="term" value="F:hydrolase activity"/>
    <property type="evidence" value="ECO:0007669"/>
    <property type="project" value="UniProtKB-KW"/>
</dbReference>
<evidence type="ECO:0000256" key="5">
    <source>
        <dbReference type="ARBA" id="ARBA00022801"/>
    </source>
</evidence>
<comment type="catalytic activity">
    <reaction evidence="10">
        <text>ATP + H2O = ADP + phosphate + H(+)</text>
        <dbReference type="Rhea" id="RHEA:13065"/>
        <dbReference type="ChEBI" id="CHEBI:15377"/>
        <dbReference type="ChEBI" id="CHEBI:15378"/>
        <dbReference type="ChEBI" id="CHEBI:30616"/>
        <dbReference type="ChEBI" id="CHEBI:43474"/>
        <dbReference type="ChEBI" id="CHEBI:456216"/>
        <dbReference type="EC" id="3.6.4.13"/>
    </reaction>
</comment>
<protein>
    <recommendedName>
        <fullName evidence="10">ATP-dependent RNA helicase</fullName>
        <ecNumber evidence="10">3.6.4.13</ecNumber>
    </recommendedName>
</protein>
<dbReference type="GO" id="GO:0006364">
    <property type="term" value="P:rRNA processing"/>
    <property type="evidence" value="ECO:0007669"/>
    <property type="project" value="UniProtKB-KW"/>
</dbReference>
<dbReference type="PROSITE" id="PS00039">
    <property type="entry name" value="DEAD_ATP_HELICASE"/>
    <property type="match status" value="1"/>
</dbReference>
<dbReference type="Proteomes" id="UP001151518">
    <property type="component" value="Unassembled WGS sequence"/>
</dbReference>
<dbReference type="Pfam" id="PF00270">
    <property type="entry name" value="DEAD"/>
    <property type="match status" value="1"/>
</dbReference>
<name>A0A9W8GE20_9FUNG</name>
<dbReference type="Pfam" id="PF00271">
    <property type="entry name" value="Helicase_C"/>
    <property type="match status" value="1"/>
</dbReference>
<feature type="region of interest" description="Disordered" evidence="11">
    <location>
        <begin position="24"/>
        <end position="95"/>
    </location>
</feature>
<sequence>MADDGFIINIAPVDSSTTALAARRKQKQDFRKGKLWKNRKALAREQAAGNQEDSTVKNTDKKSQAMGEETSSEYKKAKPSVNGTAPGTATPGVPALSQQAGKQIISSLFTKNPEIPSLPRAPPDQEQRVSSNAVLDTSSFTGIGLDPNIVKYLDTKMDIKKPTAIQQNAMPALIGGNMLGQLNGFTNDSDDAFDVEAEIKSEHDVFIQAATGSGKTLTYLLPVFHRLVQAGLAASYSSAPSRDMGTFAIILTPTRELAQQVYEAALKLTAAIIPSHSWESVGWIVPGIVIGGDKKQSEKNRLRKGVGILACTPGRLLDHLENTTAFNVENLRWLVLDEADRLMELGFEETLTKILALLDSKANKRFQGTDRRVNAMSALLPNRRINVLCSATLRDNVKQLANESLVNPVFISASKVYDNIEQAAEEAHKGKRKRNSDENMDVQMTQDSSDAKDCDAVDTENFTVPSQLVQKSVIIPAKLRLITLVAQLKNTFRKKSTSKLIVFLSCKDSVDFMYFLFAHGAREPSPDDNQSYVDDLFKSLDGGSESEDDSSSEKGGSAKKRELPDKTGPRLNDDETVLDSTVLPGAKLFRLHGGMQQKNRTETFSAFSKSSMASILFTTDVAARGLDLPNVTSIIQFDPPSDVASYLHRVGRTARLGRVGEAILFLLPSESGYLALLQEKGLRPDDESMESVLKQMAKNEGAGKGGEWQLRAGEAQAMLERFVASNITGSRLAKQAFLSSIRAYATHISAERHIFHVRHLHFGHLAKAFALRETPNQVATGKGNNQKAADARSEKKKKKELAGKKKPTLKRGNDINEFAVGNIGAYYAPRANKHGNGSEDDMDFD</sequence>
<evidence type="ECO:0000256" key="9">
    <source>
        <dbReference type="PROSITE-ProRule" id="PRU00552"/>
    </source>
</evidence>
<feature type="region of interest" description="Disordered" evidence="11">
    <location>
        <begin position="777"/>
        <end position="813"/>
    </location>
</feature>
<evidence type="ECO:0000256" key="2">
    <source>
        <dbReference type="ARBA" id="ARBA00022517"/>
    </source>
</evidence>
<dbReference type="CDD" id="cd18787">
    <property type="entry name" value="SF2_C_DEAD"/>
    <property type="match status" value="1"/>
</dbReference>
<comment type="domain">
    <text evidence="10">The Q motif is unique to and characteristic of the DEAD box family of RNA helicases and controls ATP binding and hydrolysis.</text>
</comment>
<dbReference type="GO" id="GO:0003723">
    <property type="term" value="F:RNA binding"/>
    <property type="evidence" value="ECO:0007669"/>
    <property type="project" value="UniProtKB-UniRule"/>
</dbReference>
<keyword evidence="4 10" id="KW-0547">Nucleotide-binding</keyword>
<evidence type="ECO:0000259" key="13">
    <source>
        <dbReference type="PROSITE" id="PS51194"/>
    </source>
</evidence>
<dbReference type="SMART" id="SM00490">
    <property type="entry name" value="HELICc"/>
    <property type="match status" value="1"/>
</dbReference>
<feature type="domain" description="Helicase ATP-binding" evidence="12">
    <location>
        <begin position="196"/>
        <end position="411"/>
    </location>
</feature>
<feature type="domain" description="Helicase C-terminal" evidence="13">
    <location>
        <begin position="480"/>
        <end position="697"/>
    </location>
</feature>
<dbReference type="PANTHER" id="PTHR24031">
    <property type="entry name" value="RNA HELICASE"/>
    <property type="match status" value="1"/>
</dbReference>
<keyword evidence="6 10" id="KW-0347">Helicase</keyword>
<feature type="short sequence motif" description="Q motif" evidence="9">
    <location>
        <begin position="138"/>
        <end position="167"/>
    </location>
</feature>
<evidence type="ECO:0000256" key="4">
    <source>
        <dbReference type="ARBA" id="ARBA00022741"/>
    </source>
</evidence>
<feature type="compositionally biased region" description="Basic residues" evidence="11">
    <location>
        <begin position="794"/>
        <end position="809"/>
    </location>
</feature>
<dbReference type="Pfam" id="PF13959">
    <property type="entry name" value="CTE_SPB4"/>
    <property type="match status" value="1"/>
</dbReference>
<evidence type="ECO:0000313" key="15">
    <source>
        <dbReference type="EMBL" id="KAJ2680262.1"/>
    </source>
</evidence>
<dbReference type="InterPro" id="IPR027417">
    <property type="entry name" value="P-loop_NTPase"/>
</dbReference>
<evidence type="ECO:0000256" key="7">
    <source>
        <dbReference type="ARBA" id="ARBA00022840"/>
    </source>
</evidence>
<feature type="compositionally biased region" description="Basic and acidic residues" evidence="11">
    <location>
        <begin position="54"/>
        <end position="63"/>
    </location>
</feature>
<evidence type="ECO:0000256" key="6">
    <source>
        <dbReference type="ARBA" id="ARBA00022806"/>
    </source>
</evidence>
<dbReference type="AlphaFoldDB" id="A0A9W8GE20"/>
<dbReference type="CDD" id="cd17949">
    <property type="entry name" value="DEADc_DDX31"/>
    <property type="match status" value="1"/>
</dbReference>
<dbReference type="EC" id="3.6.4.13" evidence="10"/>
<feature type="region of interest" description="Disordered" evidence="11">
    <location>
        <begin position="112"/>
        <end position="133"/>
    </location>
</feature>
<dbReference type="InterPro" id="IPR025313">
    <property type="entry name" value="SPB4-like_CTE"/>
</dbReference>
<gene>
    <name evidence="15" type="primary">DBP7</name>
    <name evidence="15" type="ORF">GGI25_000855</name>
</gene>
<comment type="function">
    <text evidence="10">RNA helicase.</text>
</comment>
<feature type="region of interest" description="Disordered" evidence="11">
    <location>
        <begin position="525"/>
        <end position="575"/>
    </location>
</feature>
<keyword evidence="8 10" id="KW-0694">RNA-binding</keyword>
<keyword evidence="5 10" id="KW-0378">Hydrolase</keyword>
<dbReference type="InterPro" id="IPR011545">
    <property type="entry name" value="DEAD/DEAH_box_helicase_dom"/>
</dbReference>
<dbReference type="SMART" id="SM00487">
    <property type="entry name" value="DEXDc"/>
    <property type="match status" value="1"/>
</dbReference>
<comment type="similarity">
    <text evidence="10">Belongs to the DEAD box helicase family.</text>
</comment>
<dbReference type="PROSITE" id="PS51195">
    <property type="entry name" value="Q_MOTIF"/>
    <property type="match status" value="1"/>
</dbReference>
<dbReference type="Gene3D" id="3.40.50.300">
    <property type="entry name" value="P-loop containing nucleotide triphosphate hydrolases"/>
    <property type="match status" value="2"/>
</dbReference>
<dbReference type="SMART" id="SM01178">
    <property type="entry name" value="DUF4217"/>
    <property type="match status" value="1"/>
</dbReference>
<evidence type="ECO:0000256" key="1">
    <source>
        <dbReference type="ARBA" id="ARBA00004604"/>
    </source>
</evidence>
<dbReference type="PROSITE" id="PS51194">
    <property type="entry name" value="HELICASE_CTER"/>
    <property type="match status" value="1"/>
</dbReference>
<accession>A0A9W8GE20</accession>
<evidence type="ECO:0000256" key="3">
    <source>
        <dbReference type="ARBA" id="ARBA00022552"/>
    </source>
</evidence>
<evidence type="ECO:0000256" key="8">
    <source>
        <dbReference type="ARBA" id="ARBA00022884"/>
    </source>
</evidence>
<dbReference type="GO" id="GO:0005524">
    <property type="term" value="F:ATP binding"/>
    <property type="evidence" value="ECO:0007669"/>
    <property type="project" value="UniProtKB-UniRule"/>
</dbReference>
<dbReference type="InterPro" id="IPR000629">
    <property type="entry name" value="RNA-helicase_DEAD-box_CS"/>
</dbReference>
<feature type="compositionally biased region" description="Basic and acidic residues" evidence="11">
    <location>
        <begin position="559"/>
        <end position="573"/>
    </location>
</feature>
<reference evidence="15" key="1">
    <citation type="submission" date="2022-07" db="EMBL/GenBank/DDBJ databases">
        <title>Phylogenomic reconstructions and comparative analyses of Kickxellomycotina fungi.</title>
        <authorList>
            <person name="Reynolds N.K."/>
            <person name="Stajich J.E."/>
            <person name="Barry K."/>
            <person name="Grigoriev I.V."/>
            <person name="Crous P."/>
            <person name="Smith M.E."/>
        </authorList>
    </citation>
    <scope>NUCLEOTIDE SEQUENCE</scope>
    <source>
        <strain evidence="15">NRRL 3115</strain>
    </source>
</reference>
<evidence type="ECO:0000259" key="12">
    <source>
        <dbReference type="PROSITE" id="PS51192"/>
    </source>
</evidence>
<dbReference type="GO" id="GO:0005730">
    <property type="term" value="C:nucleolus"/>
    <property type="evidence" value="ECO:0007669"/>
    <property type="project" value="UniProtKB-SubCell"/>
</dbReference>
<dbReference type="InterPro" id="IPR014001">
    <property type="entry name" value="Helicase_ATP-bd"/>
</dbReference>
<dbReference type="InterPro" id="IPR014014">
    <property type="entry name" value="RNA_helicase_DEAD_Q_motif"/>
</dbReference>
<dbReference type="PROSITE" id="PS51192">
    <property type="entry name" value="HELICASE_ATP_BIND_1"/>
    <property type="match status" value="1"/>
</dbReference>